<dbReference type="OrthoDB" id="5286008at2759"/>
<dbReference type="GO" id="GO:0070485">
    <property type="term" value="P:dehydro-D-arabinono-1,4-lactone biosynthetic process"/>
    <property type="evidence" value="ECO:0007669"/>
    <property type="project" value="EnsemblFungi"/>
</dbReference>
<evidence type="ECO:0000313" key="3">
    <source>
        <dbReference type="Proteomes" id="UP000242146"/>
    </source>
</evidence>
<dbReference type="InterPro" id="IPR023210">
    <property type="entry name" value="NADP_OxRdtase_dom"/>
</dbReference>
<organism evidence="2 3">
    <name type="scientific">Hesseltinella vesiculosa</name>
    <dbReference type="NCBI Taxonomy" id="101127"/>
    <lineage>
        <taxon>Eukaryota</taxon>
        <taxon>Fungi</taxon>
        <taxon>Fungi incertae sedis</taxon>
        <taxon>Mucoromycota</taxon>
        <taxon>Mucoromycotina</taxon>
        <taxon>Mucoromycetes</taxon>
        <taxon>Mucorales</taxon>
        <taxon>Cunninghamellaceae</taxon>
        <taxon>Hesseltinella</taxon>
    </lineage>
</organism>
<dbReference type="STRING" id="101127.A0A1X2G3C8"/>
<protein>
    <submittedName>
        <fullName evidence="2">Aldo/keto reductase</fullName>
    </submittedName>
</protein>
<dbReference type="Proteomes" id="UP000242146">
    <property type="component" value="Unassembled WGS sequence"/>
</dbReference>
<proteinExistence type="predicted"/>
<evidence type="ECO:0000259" key="1">
    <source>
        <dbReference type="Pfam" id="PF00248"/>
    </source>
</evidence>
<feature type="domain" description="NADP-dependent oxidoreductase" evidence="1">
    <location>
        <begin position="14"/>
        <end position="295"/>
    </location>
</feature>
<dbReference type="InterPro" id="IPR036812">
    <property type="entry name" value="NAD(P)_OxRdtase_dom_sf"/>
</dbReference>
<dbReference type="GO" id="GO:0005829">
    <property type="term" value="C:cytosol"/>
    <property type="evidence" value="ECO:0007669"/>
    <property type="project" value="TreeGrafter"/>
</dbReference>
<dbReference type="PANTHER" id="PTHR42686">
    <property type="entry name" value="GH17980P-RELATED"/>
    <property type="match status" value="1"/>
</dbReference>
<reference evidence="2 3" key="1">
    <citation type="submission" date="2016-07" db="EMBL/GenBank/DDBJ databases">
        <title>Pervasive Adenine N6-methylation of Active Genes in Fungi.</title>
        <authorList>
            <consortium name="DOE Joint Genome Institute"/>
            <person name="Mondo S.J."/>
            <person name="Dannebaum R.O."/>
            <person name="Kuo R.C."/>
            <person name="Labutti K."/>
            <person name="Haridas S."/>
            <person name="Kuo A."/>
            <person name="Salamov A."/>
            <person name="Ahrendt S.R."/>
            <person name="Lipzen A."/>
            <person name="Sullivan W."/>
            <person name="Andreopoulos W.B."/>
            <person name="Clum A."/>
            <person name="Lindquist E."/>
            <person name="Daum C."/>
            <person name="Ramamoorthy G.K."/>
            <person name="Gryganskyi A."/>
            <person name="Culley D."/>
            <person name="Magnuson J.K."/>
            <person name="James T.Y."/>
            <person name="O'Malley M.A."/>
            <person name="Stajich J.E."/>
            <person name="Spatafora J.W."/>
            <person name="Visel A."/>
            <person name="Grigoriev I.V."/>
        </authorList>
    </citation>
    <scope>NUCLEOTIDE SEQUENCE [LARGE SCALE GENOMIC DNA]</scope>
    <source>
        <strain evidence="2 3">NRRL 3301</strain>
    </source>
</reference>
<sequence>MAQNVCQSEFKPSEISYGAGALSGAYDAIADHWPVEACREALSSGINTFDTSPYYGRSEYILGDALEQLAPDFPRSNYYLQTKIGRYGYTPQDFDYSAQRTFESVAESMRRLKTDYLDSVLCHDVEFVDFEKVVGDDGALSALFQLKAQGKIKYVGCSGYPLPMLLKIAEHQAAAGQPLDVVLSYSHYNLQNTKLADYAPKFRAAGVRYLFNASPLNMALFRDAGPPDWHPAHEQLRAAAKQCSQVAKANDLNISSLASLFAFTGRATFQLNSTVIGLSRKEEVQQAIAAWKTAKAREQGTEQIPDIEANTLKEIHDILSPYKDYSWQSPTPKELGQA</sequence>
<comment type="caution">
    <text evidence="2">The sequence shown here is derived from an EMBL/GenBank/DDBJ whole genome shotgun (WGS) entry which is preliminary data.</text>
</comment>
<dbReference type="Pfam" id="PF00248">
    <property type="entry name" value="Aldo_ket_red"/>
    <property type="match status" value="1"/>
</dbReference>
<gene>
    <name evidence="2" type="ORF">DM01DRAFT_1341034</name>
</gene>
<dbReference type="AlphaFoldDB" id="A0A1X2G3C8"/>
<dbReference type="GO" id="GO:0045290">
    <property type="term" value="F:D-arabinose 1-dehydrogenase [NAD(P)+] activity"/>
    <property type="evidence" value="ECO:0007669"/>
    <property type="project" value="EnsemblFungi"/>
</dbReference>
<name>A0A1X2G3C8_9FUNG</name>
<dbReference type="EMBL" id="MCGT01000066">
    <property type="protein sequence ID" value="ORX42509.1"/>
    <property type="molecule type" value="Genomic_DNA"/>
</dbReference>
<accession>A0A1X2G3C8</accession>
<dbReference type="PANTHER" id="PTHR42686:SF1">
    <property type="entry name" value="GH17980P-RELATED"/>
    <property type="match status" value="1"/>
</dbReference>
<dbReference type="SUPFAM" id="SSF51430">
    <property type="entry name" value="NAD(P)-linked oxidoreductase"/>
    <property type="match status" value="1"/>
</dbReference>
<dbReference type="InterPro" id="IPR020471">
    <property type="entry name" value="AKR"/>
</dbReference>
<dbReference type="Gene3D" id="3.20.20.100">
    <property type="entry name" value="NADP-dependent oxidoreductase domain"/>
    <property type="match status" value="1"/>
</dbReference>
<evidence type="ECO:0000313" key="2">
    <source>
        <dbReference type="EMBL" id="ORX42509.1"/>
    </source>
</evidence>
<keyword evidence="3" id="KW-1185">Reference proteome</keyword>